<gene>
    <name evidence="2" type="ORF">JCM19235_5883</name>
</gene>
<dbReference type="EMBL" id="BBMR01000001">
    <property type="protein sequence ID" value="GAL17334.1"/>
    <property type="molecule type" value="Genomic_DNA"/>
</dbReference>
<feature type="domain" description="GGDEF" evidence="1">
    <location>
        <begin position="1"/>
        <end position="73"/>
    </location>
</feature>
<dbReference type="PROSITE" id="PS50887">
    <property type="entry name" value="GGDEF"/>
    <property type="match status" value="1"/>
</dbReference>
<proteinExistence type="predicted"/>
<dbReference type="InterPro" id="IPR029787">
    <property type="entry name" value="Nucleotide_cyclase"/>
</dbReference>
<dbReference type="Gene3D" id="3.30.70.270">
    <property type="match status" value="1"/>
</dbReference>
<reference evidence="2 3" key="1">
    <citation type="submission" date="2014-09" db="EMBL/GenBank/DDBJ databases">
        <title>Vibrio maritimus JCM 19235. (C45) whole genome shotgun sequence.</title>
        <authorList>
            <person name="Sawabe T."/>
            <person name="Meirelles P."/>
            <person name="Nakanishi M."/>
            <person name="Sayaka M."/>
            <person name="Hattori M."/>
            <person name="Ohkuma M."/>
        </authorList>
    </citation>
    <scope>NUCLEOTIDE SEQUENCE [LARGE SCALE GENOMIC DNA]</scope>
    <source>
        <strain evidence="3">JCM19235</strain>
    </source>
</reference>
<dbReference type="InterPro" id="IPR052163">
    <property type="entry name" value="DGC-Regulatory_Protein"/>
</dbReference>
<evidence type="ECO:0000259" key="1">
    <source>
        <dbReference type="PROSITE" id="PS50887"/>
    </source>
</evidence>
<dbReference type="CDD" id="cd01949">
    <property type="entry name" value="GGDEF"/>
    <property type="match status" value="1"/>
</dbReference>
<evidence type="ECO:0000313" key="2">
    <source>
        <dbReference type="EMBL" id="GAL17334.1"/>
    </source>
</evidence>
<dbReference type="STRING" id="990268.JCM19235_5883"/>
<comment type="caution">
    <text evidence="2">The sequence shown here is derived from an EMBL/GenBank/DDBJ whole genome shotgun (WGS) entry which is preliminary data.</text>
</comment>
<dbReference type="SUPFAM" id="SSF55073">
    <property type="entry name" value="Nucleotide cyclase"/>
    <property type="match status" value="1"/>
</dbReference>
<dbReference type="AlphaFoldDB" id="A0A090RSX3"/>
<dbReference type="NCBIfam" id="TIGR00254">
    <property type="entry name" value="GGDEF"/>
    <property type="match status" value="1"/>
</dbReference>
<sequence length="73" mass="8032">MIDLNEFKSINDSKGHDFGDLFLQNVAKRFKTAVGDNGLVARLGGDEFVALLLIVGKARRTLCTTYCGCDCLY</sequence>
<organism evidence="2 3">
    <name type="scientific">Vibrio maritimus</name>
    <dbReference type="NCBI Taxonomy" id="990268"/>
    <lineage>
        <taxon>Bacteria</taxon>
        <taxon>Pseudomonadati</taxon>
        <taxon>Pseudomonadota</taxon>
        <taxon>Gammaproteobacteria</taxon>
        <taxon>Vibrionales</taxon>
        <taxon>Vibrionaceae</taxon>
        <taxon>Vibrio</taxon>
    </lineage>
</organism>
<dbReference type="PANTHER" id="PTHR46663:SF2">
    <property type="entry name" value="GGDEF DOMAIN-CONTAINING PROTEIN"/>
    <property type="match status" value="1"/>
</dbReference>
<protein>
    <submittedName>
        <fullName evidence="2">Diguanylate cyclase</fullName>
    </submittedName>
</protein>
<dbReference type="Pfam" id="PF00990">
    <property type="entry name" value="GGDEF"/>
    <property type="match status" value="1"/>
</dbReference>
<evidence type="ECO:0000313" key="3">
    <source>
        <dbReference type="Proteomes" id="UP000029228"/>
    </source>
</evidence>
<dbReference type="Proteomes" id="UP000029228">
    <property type="component" value="Unassembled WGS sequence"/>
</dbReference>
<dbReference type="PANTHER" id="PTHR46663">
    <property type="entry name" value="DIGUANYLATE CYCLASE DGCT-RELATED"/>
    <property type="match status" value="1"/>
</dbReference>
<name>A0A090RSX3_9VIBR</name>
<accession>A0A090RSX3</accession>
<dbReference type="InterPro" id="IPR000160">
    <property type="entry name" value="GGDEF_dom"/>
</dbReference>
<keyword evidence="3" id="KW-1185">Reference proteome</keyword>
<dbReference type="InterPro" id="IPR043128">
    <property type="entry name" value="Rev_trsase/Diguanyl_cyclase"/>
</dbReference>